<comment type="caution">
    <text evidence="1">The sequence shown here is derived from an EMBL/GenBank/DDBJ whole genome shotgun (WGS) entry which is preliminary data.</text>
</comment>
<dbReference type="Gene3D" id="1.10.10.10">
    <property type="entry name" value="Winged helix-like DNA-binding domain superfamily/Winged helix DNA-binding domain"/>
    <property type="match status" value="1"/>
</dbReference>
<protein>
    <submittedName>
        <fullName evidence="1">Helix-turn-helix domain-containing protein</fullName>
    </submittedName>
</protein>
<dbReference type="Pfam" id="PF13730">
    <property type="entry name" value="HTH_36"/>
    <property type="match status" value="1"/>
</dbReference>
<dbReference type="EMBL" id="QMCK01000018">
    <property type="protein sequence ID" value="RAY28348.1"/>
    <property type="molecule type" value="Genomic_DNA"/>
</dbReference>
<dbReference type="RefSeq" id="WP_108453441.1">
    <property type="nucleotide sequence ID" value="NZ_QMCK01000018.1"/>
</dbReference>
<evidence type="ECO:0000313" key="1">
    <source>
        <dbReference type="EMBL" id="RAY28348.1"/>
    </source>
</evidence>
<sequence>MLKTVAPKQYSERDLNIIHLASLLNPEVERGVAFEQAQELVDVYADRGESNYANALVTLFNAAMKPPKEIECKLSSQHLHDKNLSPSERLVLMHLESLPSLTNVKQESIAKVLGISVATVSSAIRKLRRNGYLTTTLIKPGRGKGCDITLLSE</sequence>
<proteinExistence type="predicted"/>
<organism evidence="1 2">
    <name type="scientific">Enterobacter kobei</name>
    <dbReference type="NCBI Taxonomy" id="208224"/>
    <lineage>
        <taxon>Bacteria</taxon>
        <taxon>Pseudomonadati</taxon>
        <taxon>Pseudomonadota</taxon>
        <taxon>Gammaproteobacteria</taxon>
        <taxon>Enterobacterales</taxon>
        <taxon>Enterobacteriaceae</taxon>
        <taxon>Enterobacter</taxon>
        <taxon>Enterobacter cloacae complex</taxon>
    </lineage>
</organism>
<dbReference type="InterPro" id="IPR036388">
    <property type="entry name" value="WH-like_DNA-bd_sf"/>
</dbReference>
<dbReference type="Proteomes" id="UP000250603">
    <property type="component" value="Unassembled WGS sequence"/>
</dbReference>
<dbReference type="InterPro" id="IPR036390">
    <property type="entry name" value="WH_DNA-bd_sf"/>
</dbReference>
<accession>A0ABX9F8G6</accession>
<name>A0ABX9F8G6_9ENTR</name>
<reference evidence="1 2" key="1">
    <citation type="submission" date="2018-06" db="EMBL/GenBank/DDBJ databases">
        <title>ACT-28, a chromosomally-encoded AmpC with carbapenemase activity from Enterobacter kobei.</title>
        <authorList>
            <person name="Jousset A.B."/>
            <person name="Oueslati S."/>
            <person name="Bernabeu S."/>
            <person name="Takissian J."/>
            <person name="Creton E."/>
            <person name="Vogel A."/>
            <person name="Cotellon G."/>
            <person name="Bonnin R.A."/>
            <person name="Dortet L."/>
            <person name="Naas T."/>
        </authorList>
    </citation>
    <scope>NUCLEOTIDE SEQUENCE [LARGE SCALE GENOMIC DNA]</scope>
    <source>
        <strain evidence="1 2">149H6</strain>
    </source>
</reference>
<gene>
    <name evidence="1" type="ORF">DP181_07000</name>
</gene>
<keyword evidence="2" id="KW-1185">Reference proteome</keyword>
<dbReference type="SUPFAM" id="SSF46785">
    <property type="entry name" value="Winged helix' DNA-binding domain"/>
    <property type="match status" value="1"/>
</dbReference>
<evidence type="ECO:0000313" key="2">
    <source>
        <dbReference type="Proteomes" id="UP000250603"/>
    </source>
</evidence>